<dbReference type="EMBL" id="NRDI02000004">
    <property type="protein sequence ID" value="KAI1517332.1"/>
    <property type="molecule type" value="Genomic_DNA"/>
</dbReference>
<dbReference type="InterPro" id="IPR005045">
    <property type="entry name" value="CDC50/LEM3_fam"/>
</dbReference>
<dbReference type="PIRSF" id="PIRSF015840">
    <property type="entry name" value="DUF284_TM_euk"/>
    <property type="match status" value="1"/>
</dbReference>
<comment type="similarity">
    <text evidence="2 6">Belongs to the CDC50/LEM3 family.</text>
</comment>
<dbReference type="PANTHER" id="PTHR10926">
    <property type="entry name" value="CELL CYCLE CONTROL PROTEIN 50"/>
    <property type="match status" value="1"/>
</dbReference>
<dbReference type="PANTHER" id="PTHR10926:SF0">
    <property type="entry name" value="CDC50, ISOFORM A"/>
    <property type="match status" value="1"/>
</dbReference>
<keyword evidence="5 6" id="KW-0472">Membrane</keyword>
<name>A0A2W1G2J3_9PLEO</name>
<evidence type="ECO:0000256" key="7">
    <source>
        <dbReference type="SAM" id="MobiDB-lite"/>
    </source>
</evidence>
<evidence type="ECO:0000256" key="2">
    <source>
        <dbReference type="ARBA" id="ARBA00009457"/>
    </source>
</evidence>
<dbReference type="Pfam" id="PF03381">
    <property type="entry name" value="CDC50"/>
    <property type="match status" value="1"/>
</dbReference>
<reference evidence="10" key="2">
    <citation type="submission" date="2021-05" db="EMBL/GenBank/DDBJ databases">
        <authorList>
            <person name="Moolhuijzen P.M."/>
            <person name="Moffat C.S."/>
        </authorList>
    </citation>
    <scope>NUCLEOTIDE SEQUENCE</scope>
    <source>
        <strain evidence="10">86-124</strain>
    </source>
</reference>
<reference evidence="10" key="3">
    <citation type="journal article" date="2022" name="bioRxiv">
        <title>A global pangenome for the wheat fungal pathogen Pyrenophora tritici-repentis and prediction of effector protein structural homology.</title>
        <authorList>
            <person name="Moolhuijzen P."/>
            <person name="See P.T."/>
            <person name="Shi G."/>
            <person name="Powell H.R."/>
            <person name="Cockram J."/>
            <person name="Jorgensen L.N."/>
            <person name="Benslimane H."/>
            <person name="Strelkov S.E."/>
            <person name="Turner J."/>
            <person name="Liu Z."/>
            <person name="Moffat C.S."/>
        </authorList>
    </citation>
    <scope>NUCLEOTIDE SEQUENCE</scope>
    <source>
        <strain evidence="10">86-124</strain>
    </source>
</reference>
<dbReference type="GO" id="GO:0005794">
    <property type="term" value="C:Golgi apparatus"/>
    <property type="evidence" value="ECO:0007669"/>
    <property type="project" value="TreeGrafter"/>
</dbReference>
<comment type="subcellular location">
    <subcellularLocation>
        <location evidence="1">Membrane</location>
        <topology evidence="1">Multi-pass membrane protein</topology>
    </subcellularLocation>
</comment>
<dbReference type="GO" id="GO:0005886">
    <property type="term" value="C:plasma membrane"/>
    <property type="evidence" value="ECO:0007669"/>
    <property type="project" value="TreeGrafter"/>
</dbReference>
<feature type="transmembrane region" description="Helical" evidence="8">
    <location>
        <begin position="52"/>
        <end position="74"/>
    </location>
</feature>
<proteinExistence type="inferred from homology"/>
<gene>
    <name evidence="10" type="ORF">Ptr86124_004269</name>
    <name evidence="9" type="ORF">PtrM4_092530</name>
</gene>
<reference evidence="12" key="4">
    <citation type="journal article" date="2022" name="Microb. Genom.">
        <title>A global pangenome for the wheat fungal pathogen Pyrenophora tritici-repentis and prediction of effector protein structural homology.</title>
        <authorList>
            <person name="Moolhuijzen P.M."/>
            <person name="See P.T."/>
            <person name="Shi G."/>
            <person name="Powell H.R."/>
            <person name="Cockram J."/>
            <person name="Jorgensen L.N."/>
            <person name="Benslimane H."/>
            <person name="Strelkov S.E."/>
            <person name="Turner J."/>
            <person name="Liu Z."/>
            <person name="Moffat C.S."/>
        </authorList>
    </citation>
    <scope>NUCLEOTIDE SEQUENCE [LARGE SCALE GENOMIC DNA]</scope>
</reference>
<feature type="transmembrane region" description="Helical" evidence="8">
    <location>
        <begin position="366"/>
        <end position="391"/>
    </location>
</feature>
<dbReference type="Proteomes" id="UP000245464">
    <property type="component" value="Chromosome 4"/>
</dbReference>
<comment type="caution">
    <text evidence="9">The sequence shown here is derived from an EMBL/GenBank/DDBJ whole genome shotgun (WGS) entry which is preliminary data.</text>
</comment>
<evidence type="ECO:0000256" key="8">
    <source>
        <dbReference type="SAM" id="Phobius"/>
    </source>
</evidence>
<evidence type="ECO:0000256" key="6">
    <source>
        <dbReference type="PIRNR" id="PIRNR015840"/>
    </source>
</evidence>
<sequence length="421" mass="47018">MSRTQQGDTADSITSQDPARDEPKKAKSRRPPNTAFRQQRLKAWQPILTPKTVLPLFFIVGVIFAPIGGLLLYASAQVQEISIDYTNCNTTAPQARLDYDPSQGNDLEPIPASRVSAKFSQSMKTAPQWGWAREQYNFSSGVTQDTSVCILSIDIPNDIKPPILFYYRLTNFYQNHRRYVKSVDIQQLKGNVRTADDLNSGDCTPLAVAPNGKPYYPCGLIANSMFNDTFGQLTLDNAVQDANGNEINFYNMTVAGTSWAHEGDLYGKTKYKPSEVVPPPNWQEQYPNGTYGDSLPDLHTWEQFQVWMRTAGLPTFSKLYQRNDNDVLRQGTYRLKIYDRYPVEKYKGTKSILISTRTVMGGKNPFLGIAYLVVGGICLLLGAVFLAAHLIKPRKLGDHTYLTWNNDQPSTATTTGRAGGA</sequence>
<evidence type="ECO:0000313" key="10">
    <source>
        <dbReference type="EMBL" id="KAI1517332.1"/>
    </source>
</evidence>
<dbReference type="GO" id="GO:0005783">
    <property type="term" value="C:endoplasmic reticulum"/>
    <property type="evidence" value="ECO:0007669"/>
    <property type="project" value="TreeGrafter"/>
</dbReference>
<organism evidence="9 11">
    <name type="scientific">Pyrenophora tritici-repentis</name>
    <dbReference type="NCBI Taxonomy" id="45151"/>
    <lineage>
        <taxon>Eukaryota</taxon>
        <taxon>Fungi</taxon>
        <taxon>Dikarya</taxon>
        <taxon>Ascomycota</taxon>
        <taxon>Pezizomycotina</taxon>
        <taxon>Dothideomycetes</taxon>
        <taxon>Pleosporomycetidae</taxon>
        <taxon>Pleosporales</taxon>
        <taxon>Pleosporineae</taxon>
        <taxon>Pleosporaceae</taxon>
        <taxon>Pyrenophora</taxon>
    </lineage>
</organism>
<dbReference type="OrthoDB" id="340608at2759"/>
<dbReference type="GO" id="GO:0045332">
    <property type="term" value="P:phospholipid translocation"/>
    <property type="evidence" value="ECO:0007669"/>
    <property type="project" value="UniProtKB-UniRule"/>
</dbReference>
<feature type="region of interest" description="Disordered" evidence="7">
    <location>
        <begin position="1"/>
        <end position="35"/>
    </location>
</feature>
<accession>A0A2W1G2J3</accession>
<evidence type="ECO:0000313" key="11">
    <source>
        <dbReference type="Proteomes" id="UP000245464"/>
    </source>
</evidence>
<protein>
    <submittedName>
        <fullName evidence="9">CDC50, Cell cycle control protein</fullName>
    </submittedName>
    <submittedName>
        <fullName evidence="10">LEM3/CDC50 family protein</fullName>
    </submittedName>
</protein>
<evidence type="ECO:0000256" key="3">
    <source>
        <dbReference type="ARBA" id="ARBA00022692"/>
    </source>
</evidence>
<feature type="compositionally biased region" description="Polar residues" evidence="7">
    <location>
        <begin position="1"/>
        <end position="17"/>
    </location>
</feature>
<dbReference type="AlphaFoldDB" id="A0A2W1G2J3"/>
<evidence type="ECO:0000313" key="9">
    <source>
        <dbReference type="EMBL" id="KAF7571753.1"/>
    </source>
</evidence>
<evidence type="ECO:0000256" key="5">
    <source>
        <dbReference type="ARBA" id="ARBA00023136"/>
    </source>
</evidence>
<evidence type="ECO:0000256" key="1">
    <source>
        <dbReference type="ARBA" id="ARBA00004141"/>
    </source>
</evidence>
<reference evidence="9 11" key="1">
    <citation type="journal article" date="2018" name="BMC Genomics">
        <title>Comparative genomics of the wheat fungal pathogen Pyrenophora tritici-repentis reveals chromosomal variations and genome plasticity.</title>
        <authorList>
            <person name="Moolhuijzen P."/>
            <person name="See P.T."/>
            <person name="Hane J.K."/>
            <person name="Shi G."/>
            <person name="Liu Z."/>
            <person name="Oliver R.P."/>
            <person name="Moffat C.S."/>
        </authorList>
    </citation>
    <scope>NUCLEOTIDE SEQUENCE [LARGE SCALE GENOMIC DNA]</scope>
    <source>
        <strain evidence="9">M4</strain>
    </source>
</reference>
<evidence type="ECO:0000256" key="4">
    <source>
        <dbReference type="ARBA" id="ARBA00022989"/>
    </source>
</evidence>
<dbReference type="EMBL" id="NQIK02000004">
    <property type="protein sequence ID" value="KAF7571753.1"/>
    <property type="molecule type" value="Genomic_DNA"/>
</dbReference>
<keyword evidence="4 8" id="KW-1133">Transmembrane helix</keyword>
<evidence type="ECO:0000313" key="12">
    <source>
        <dbReference type="Proteomes" id="UP000249757"/>
    </source>
</evidence>
<keyword evidence="12" id="KW-1185">Reference proteome</keyword>
<dbReference type="Proteomes" id="UP000249757">
    <property type="component" value="Unassembled WGS sequence"/>
</dbReference>
<keyword evidence="3 8" id="KW-0812">Transmembrane</keyword>